<reference evidence="8" key="1">
    <citation type="journal article" date="2015" name="Genome Announc.">
        <title>Draft genome sequence of Talaromyces cellulolyticus strain Y-94, a source of lignocellulosic biomass-degrading enzymes.</title>
        <authorList>
            <person name="Fujii T."/>
            <person name="Koike H."/>
            <person name="Sawayama S."/>
            <person name="Yano S."/>
            <person name="Inoue H."/>
        </authorList>
    </citation>
    <scope>NUCLEOTIDE SEQUENCE [LARGE SCALE GENOMIC DNA]</scope>
    <source>
        <strain evidence="8">Y-94</strain>
    </source>
</reference>
<dbReference type="GO" id="GO:0005886">
    <property type="term" value="C:plasma membrane"/>
    <property type="evidence" value="ECO:0007669"/>
    <property type="project" value="TreeGrafter"/>
</dbReference>
<evidence type="ECO:0000256" key="6">
    <source>
        <dbReference type="SAM" id="Phobius"/>
    </source>
</evidence>
<dbReference type="Gene3D" id="1.20.1250.20">
    <property type="entry name" value="MFS general substrate transporter like domains"/>
    <property type="match status" value="1"/>
</dbReference>
<name>A0A510NUR5_TALPI</name>
<comment type="subcellular location">
    <subcellularLocation>
        <location evidence="1">Membrane</location>
        <topology evidence="1">Multi-pass membrane protein</topology>
    </subcellularLocation>
</comment>
<evidence type="ECO:0000256" key="2">
    <source>
        <dbReference type="ARBA" id="ARBA00007520"/>
    </source>
</evidence>
<feature type="transmembrane region" description="Helical" evidence="6">
    <location>
        <begin position="61"/>
        <end position="82"/>
    </location>
</feature>
<dbReference type="EMBL" id="DF933814">
    <property type="protein sequence ID" value="GAM35962.1"/>
    <property type="molecule type" value="Genomic_DNA"/>
</dbReference>
<feature type="transmembrane region" description="Helical" evidence="6">
    <location>
        <begin position="103"/>
        <end position="120"/>
    </location>
</feature>
<gene>
    <name evidence="7" type="ORF">TCE0_018f04691</name>
</gene>
<sequence>MSGVYLLPLVVALSISSGAVGFYMRSTGRSREVIVLGMLFTALGYGLYIDLKPYTSWPRIIIYQLIVGLGIGPNFQATLIALQANTKPGELARGTATFSFIRQLAASVSVVVGSVVYGHVVSTKIETMAKVVGQRIATEIAVASTAAARIIEPLPDGKEREIVFETLTESLKYVWILCTAVAGAGFLISLSLKDLRLEDADADAHAHADRPVEEEGHVEKEV</sequence>
<evidence type="ECO:0000256" key="5">
    <source>
        <dbReference type="ARBA" id="ARBA00023136"/>
    </source>
</evidence>
<dbReference type="PANTHER" id="PTHR23501:SF102">
    <property type="entry name" value="DRUG TRANSPORTER, PUTATIVE (AFU_ORTHOLOGUE AFUA_3G08530)-RELATED"/>
    <property type="match status" value="1"/>
</dbReference>
<feature type="transmembrane region" description="Helical" evidence="6">
    <location>
        <begin position="173"/>
        <end position="192"/>
    </location>
</feature>
<feature type="transmembrane region" description="Helical" evidence="6">
    <location>
        <begin position="6"/>
        <end position="24"/>
    </location>
</feature>
<keyword evidence="3 6" id="KW-0812">Transmembrane</keyword>
<comment type="similarity">
    <text evidence="2">Belongs to the major facilitator superfamily. TCR/Tet family.</text>
</comment>
<keyword evidence="4 6" id="KW-1133">Transmembrane helix</keyword>
<evidence type="ECO:0000313" key="7">
    <source>
        <dbReference type="EMBL" id="GAM35962.1"/>
    </source>
</evidence>
<dbReference type="PANTHER" id="PTHR23501">
    <property type="entry name" value="MAJOR FACILITATOR SUPERFAMILY"/>
    <property type="match status" value="1"/>
</dbReference>
<protein>
    <submittedName>
        <fullName evidence="7">Efflux pump antibiotic resistance protein</fullName>
    </submittedName>
</protein>
<evidence type="ECO:0000313" key="8">
    <source>
        <dbReference type="Proteomes" id="UP000053095"/>
    </source>
</evidence>
<keyword evidence="8" id="KW-1185">Reference proteome</keyword>
<dbReference type="GO" id="GO:0022857">
    <property type="term" value="F:transmembrane transporter activity"/>
    <property type="evidence" value="ECO:0007669"/>
    <property type="project" value="TreeGrafter"/>
</dbReference>
<evidence type="ECO:0000256" key="3">
    <source>
        <dbReference type="ARBA" id="ARBA00022692"/>
    </source>
</evidence>
<organism evidence="7 8">
    <name type="scientific">Talaromyces pinophilus</name>
    <name type="common">Penicillium pinophilum</name>
    <dbReference type="NCBI Taxonomy" id="128442"/>
    <lineage>
        <taxon>Eukaryota</taxon>
        <taxon>Fungi</taxon>
        <taxon>Dikarya</taxon>
        <taxon>Ascomycota</taxon>
        <taxon>Pezizomycotina</taxon>
        <taxon>Eurotiomycetes</taxon>
        <taxon>Eurotiomycetidae</taxon>
        <taxon>Eurotiales</taxon>
        <taxon>Trichocomaceae</taxon>
        <taxon>Talaromyces</taxon>
        <taxon>Talaromyces sect. Talaromyces</taxon>
    </lineage>
</organism>
<dbReference type="AlphaFoldDB" id="A0A510NUR5"/>
<dbReference type="SUPFAM" id="SSF103473">
    <property type="entry name" value="MFS general substrate transporter"/>
    <property type="match status" value="1"/>
</dbReference>
<feature type="transmembrane region" description="Helical" evidence="6">
    <location>
        <begin position="33"/>
        <end position="49"/>
    </location>
</feature>
<dbReference type="InterPro" id="IPR036259">
    <property type="entry name" value="MFS_trans_sf"/>
</dbReference>
<accession>A0A510NUR5</accession>
<evidence type="ECO:0000256" key="1">
    <source>
        <dbReference type="ARBA" id="ARBA00004141"/>
    </source>
</evidence>
<evidence type="ECO:0000256" key="4">
    <source>
        <dbReference type="ARBA" id="ARBA00022989"/>
    </source>
</evidence>
<proteinExistence type="inferred from homology"/>
<keyword evidence="5 6" id="KW-0472">Membrane</keyword>
<dbReference type="Proteomes" id="UP000053095">
    <property type="component" value="Unassembled WGS sequence"/>
</dbReference>